<dbReference type="Pfam" id="PF00535">
    <property type="entry name" value="Glycos_transf_2"/>
    <property type="match status" value="1"/>
</dbReference>
<gene>
    <name evidence="2" type="ORF">J8C06_12405</name>
</gene>
<reference evidence="2 3" key="1">
    <citation type="submission" date="2021-03" db="EMBL/GenBank/DDBJ databases">
        <title>Genomic and phenotypic characterization of Chloracidobacterium isolates provides evidence for multiple species.</title>
        <authorList>
            <person name="Saini M.K."/>
            <person name="Costas A.M.G."/>
            <person name="Tank M."/>
            <person name="Bryant D.A."/>
        </authorList>
    </citation>
    <scope>NUCLEOTIDE SEQUENCE [LARGE SCALE GENOMIC DNA]</scope>
    <source>
        <strain evidence="2 3">BV2-C</strain>
    </source>
</reference>
<dbReference type="InterPro" id="IPR001173">
    <property type="entry name" value="Glyco_trans_2-like"/>
</dbReference>
<dbReference type="RefSeq" id="WP_211430467.1">
    <property type="nucleotide sequence ID" value="NZ_CP072649.1"/>
</dbReference>
<sequence length="256" mass="28469">MAMEKRAGVSVLVPNWNHRFCLPRALRSAVAGLRRLQTVGISGELLVVDDASRDGSQKYLLNLAAHYPDLTVRVVWLGKNSGLGAARNVGLMHAAYRHACLLDADNALEPENLGLFYRAACETNAALTYGNLLVLGETEAELLSNEALQSRVYRQNYVDSFALLDVTAALAAGGYQTTRGLLEDWELMLRLLTREALIVFVPAVFGYYYRLPGSLHTVAPESLAHRVRRVFDQDELRSREGRLIGRMYHPDLGWLA</sequence>
<dbReference type="InterPro" id="IPR050834">
    <property type="entry name" value="Glycosyltransf_2"/>
</dbReference>
<dbReference type="Proteomes" id="UP000676506">
    <property type="component" value="Chromosome 2"/>
</dbReference>
<proteinExistence type="predicted"/>
<keyword evidence="3" id="KW-1185">Reference proteome</keyword>
<dbReference type="PANTHER" id="PTHR43685">
    <property type="entry name" value="GLYCOSYLTRANSFERASE"/>
    <property type="match status" value="1"/>
</dbReference>
<name>A0ABX8BCL3_9BACT</name>
<accession>A0ABX8BCL3</accession>
<evidence type="ECO:0000313" key="3">
    <source>
        <dbReference type="Proteomes" id="UP000676506"/>
    </source>
</evidence>
<dbReference type="EMBL" id="CP072649">
    <property type="protein sequence ID" value="QUW04578.1"/>
    <property type="molecule type" value="Genomic_DNA"/>
</dbReference>
<evidence type="ECO:0000313" key="2">
    <source>
        <dbReference type="EMBL" id="QUW04578.1"/>
    </source>
</evidence>
<dbReference type="InterPro" id="IPR029044">
    <property type="entry name" value="Nucleotide-diphossugar_trans"/>
</dbReference>
<organism evidence="2 3">
    <name type="scientific">Chloracidobacterium validum</name>
    <dbReference type="NCBI Taxonomy" id="2821543"/>
    <lineage>
        <taxon>Bacteria</taxon>
        <taxon>Pseudomonadati</taxon>
        <taxon>Acidobacteriota</taxon>
        <taxon>Terriglobia</taxon>
        <taxon>Terriglobales</taxon>
        <taxon>Acidobacteriaceae</taxon>
        <taxon>Chloracidobacterium</taxon>
    </lineage>
</organism>
<dbReference type="SUPFAM" id="SSF53448">
    <property type="entry name" value="Nucleotide-diphospho-sugar transferases"/>
    <property type="match status" value="1"/>
</dbReference>
<dbReference type="PANTHER" id="PTHR43685:SF2">
    <property type="entry name" value="GLYCOSYLTRANSFERASE 2-LIKE DOMAIN-CONTAINING PROTEIN"/>
    <property type="match status" value="1"/>
</dbReference>
<dbReference type="Gene3D" id="3.90.550.10">
    <property type="entry name" value="Spore Coat Polysaccharide Biosynthesis Protein SpsA, Chain A"/>
    <property type="match status" value="1"/>
</dbReference>
<protein>
    <submittedName>
        <fullName evidence="2">Glycosyltransferase family 2 protein</fullName>
    </submittedName>
</protein>
<evidence type="ECO:0000259" key="1">
    <source>
        <dbReference type="Pfam" id="PF00535"/>
    </source>
</evidence>
<feature type="domain" description="Glycosyltransferase 2-like" evidence="1">
    <location>
        <begin position="10"/>
        <end position="138"/>
    </location>
</feature>